<name>A0A286DQ30_9ACTN</name>
<evidence type="ECO:0000313" key="2">
    <source>
        <dbReference type="EMBL" id="SOD60733.1"/>
    </source>
</evidence>
<evidence type="ECO:0000313" key="3">
    <source>
        <dbReference type="Proteomes" id="UP000219072"/>
    </source>
</evidence>
<dbReference type="InterPro" id="IPR011990">
    <property type="entry name" value="TPR-like_helical_dom_sf"/>
</dbReference>
<proteinExistence type="predicted"/>
<dbReference type="Proteomes" id="UP000219072">
    <property type="component" value="Unassembled WGS sequence"/>
</dbReference>
<dbReference type="RefSeq" id="WP_212615826.1">
    <property type="nucleotide sequence ID" value="NZ_OCNE01000002.1"/>
</dbReference>
<feature type="region of interest" description="Disordered" evidence="1">
    <location>
        <begin position="1"/>
        <end position="21"/>
    </location>
</feature>
<gene>
    <name evidence="2" type="ORF">SAMN06297387_102240</name>
</gene>
<organism evidence="2 3">
    <name type="scientific">Streptomyces zhaozhouensis</name>
    <dbReference type="NCBI Taxonomy" id="1300267"/>
    <lineage>
        <taxon>Bacteria</taxon>
        <taxon>Bacillati</taxon>
        <taxon>Actinomycetota</taxon>
        <taxon>Actinomycetes</taxon>
        <taxon>Kitasatosporales</taxon>
        <taxon>Streptomycetaceae</taxon>
        <taxon>Streptomyces</taxon>
    </lineage>
</organism>
<accession>A0A286DQ30</accession>
<sequence length="83" mass="8844">MTTAPGAVAVSEATLGPGHPTTGACLSNLATTHWALGRRVEALAMAERWVAVLEATLGPDHPDTVLRLRNVSLYRRLLDEEPA</sequence>
<dbReference type="Pfam" id="PF13374">
    <property type="entry name" value="TPR_10"/>
    <property type="match status" value="1"/>
</dbReference>
<dbReference type="SUPFAM" id="SSF48452">
    <property type="entry name" value="TPR-like"/>
    <property type="match status" value="1"/>
</dbReference>
<dbReference type="EMBL" id="OCNE01000002">
    <property type="protein sequence ID" value="SOD60733.1"/>
    <property type="molecule type" value="Genomic_DNA"/>
</dbReference>
<protein>
    <submittedName>
        <fullName evidence="2">Tetratricopeptide repeat-containing protein</fullName>
    </submittedName>
</protein>
<reference evidence="2 3" key="1">
    <citation type="submission" date="2017-09" db="EMBL/GenBank/DDBJ databases">
        <authorList>
            <person name="Ehlers B."/>
            <person name="Leendertz F.H."/>
        </authorList>
    </citation>
    <scope>NUCLEOTIDE SEQUENCE [LARGE SCALE GENOMIC DNA]</scope>
    <source>
        <strain evidence="2 3">CGMCC 4.7095</strain>
    </source>
</reference>
<keyword evidence="3" id="KW-1185">Reference proteome</keyword>
<dbReference type="AlphaFoldDB" id="A0A286DQ30"/>
<dbReference type="Gene3D" id="1.25.40.10">
    <property type="entry name" value="Tetratricopeptide repeat domain"/>
    <property type="match status" value="1"/>
</dbReference>
<evidence type="ECO:0000256" key="1">
    <source>
        <dbReference type="SAM" id="MobiDB-lite"/>
    </source>
</evidence>